<name>A0A423W099_9PEZI</name>
<dbReference type="EMBL" id="LKEA01000031">
    <property type="protein sequence ID" value="ROV96773.1"/>
    <property type="molecule type" value="Genomic_DNA"/>
</dbReference>
<keyword evidence="3" id="KW-1185">Reference proteome</keyword>
<evidence type="ECO:0008006" key="4">
    <source>
        <dbReference type="Google" id="ProtNLM"/>
    </source>
</evidence>
<dbReference type="Proteomes" id="UP000283895">
    <property type="component" value="Unassembled WGS sequence"/>
</dbReference>
<organism evidence="2 3">
    <name type="scientific">Cytospora schulzeri</name>
    <dbReference type="NCBI Taxonomy" id="448051"/>
    <lineage>
        <taxon>Eukaryota</taxon>
        <taxon>Fungi</taxon>
        <taxon>Dikarya</taxon>
        <taxon>Ascomycota</taxon>
        <taxon>Pezizomycotina</taxon>
        <taxon>Sordariomycetes</taxon>
        <taxon>Sordariomycetidae</taxon>
        <taxon>Diaporthales</taxon>
        <taxon>Cytosporaceae</taxon>
        <taxon>Cytospora</taxon>
    </lineage>
</organism>
<evidence type="ECO:0000256" key="1">
    <source>
        <dbReference type="SAM" id="SignalP"/>
    </source>
</evidence>
<comment type="caution">
    <text evidence="2">The sequence shown here is derived from an EMBL/GenBank/DDBJ whole genome shotgun (WGS) entry which is preliminary data.</text>
</comment>
<keyword evidence="1" id="KW-0732">Signal</keyword>
<feature type="signal peptide" evidence="1">
    <location>
        <begin position="1"/>
        <end position="19"/>
    </location>
</feature>
<feature type="chain" id="PRO_5018970741" description="Extracellular membrane protein CFEM domain-containing protein" evidence="1">
    <location>
        <begin position="20"/>
        <end position="93"/>
    </location>
</feature>
<accession>A0A423W099</accession>
<reference evidence="2 3" key="1">
    <citation type="submission" date="2015-09" db="EMBL/GenBank/DDBJ databases">
        <title>Host preference determinants of Valsa canker pathogens revealed by comparative genomics.</title>
        <authorList>
            <person name="Yin Z."/>
            <person name="Huang L."/>
        </authorList>
    </citation>
    <scope>NUCLEOTIDE SEQUENCE [LARGE SCALE GENOMIC DNA]</scope>
    <source>
        <strain evidence="2 3">03-1</strain>
    </source>
</reference>
<evidence type="ECO:0000313" key="3">
    <source>
        <dbReference type="Proteomes" id="UP000283895"/>
    </source>
</evidence>
<protein>
    <recommendedName>
        <fullName evidence="4">Extracellular membrane protein CFEM domain-containing protein</fullName>
    </recommendedName>
</protein>
<proteinExistence type="predicted"/>
<dbReference type="AlphaFoldDB" id="A0A423W099"/>
<sequence>MKCTTLLTLALGSLAAGAAIDSSNKLAERSCTSDCIAEGRPPTLCASLCSKRAVDVDLEVQKRGFDARQRQHILEMMCPHNDLEVDIHSVNKI</sequence>
<gene>
    <name evidence="2" type="ORF">VMCG_07885</name>
</gene>
<evidence type="ECO:0000313" key="2">
    <source>
        <dbReference type="EMBL" id="ROV96773.1"/>
    </source>
</evidence>
<dbReference type="OrthoDB" id="10371201at2759"/>